<dbReference type="Gene3D" id="1.10.443.10">
    <property type="entry name" value="Intergrase catalytic core"/>
    <property type="match status" value="1"/>
</dbReference>
<dbReference type="PANTHER" id="PTHR30349:SF64">
    <property type="entry name" value="PROPHAGE INTEGRASE INTD-RELATED"/>
    <property type="match status" value="1"/>
</dbReference>
<dbReference type="InterPro" id="IPR010998">
    <property type="entry name" value="Integrase_recombinase_N"/>
</dbReference>
<dbReference type="PANTHER" id="PTHR30349">
    <property type="entry name" value="PHAGE INTEGRASE-RELATED"/>
    <property type="match status" value="1"/>
</dbReference>
<dbReference type="GO" id="GO:0015074">
    <property type="term" value="P:DNA integration"/>
    <property type="evidence" value="ECO:0007669"/>
    <property type="project" value="InterPro"/>
</dbReference>
<comment type="caution">
    <text evidence="6">The sequence shown here is derived from an EMBL/GenBank/DDBJ whole genome shotgun (WGS) entry which is preliminary data.</text>
</comment>
<dbReference type="EMBL" id="BARV01003632">
    <property type="protein sequence ID" value="GAI09645.1"/>
    <property type="molecule type" value="Genomic_DNA"/>
</dbReference>
<dbReference type="InterPro" id="IPR013762">
    <property type="entry name" value="Integrase-like_cat_sf"/>
</dbReference>
<dbReference type="PROSITE" id="PS51898">
    <property type="entry name" value="TYR_RECOMBINASE"/>
    <property type="match status" value="1"/>
</dbReference>
<gene>
    <name evidence="6" type="ORF">S06H3_08564</name>
</gene>
<dbReference type="Pfam" id="PF24624">
    <property type="entry name" value="Int_N"/>
    <property type="match status" value="1"/>
</dbReference>
<dbReference type="AlphaFoldDB" id="X1M4P5"/>
<dbReference type="GO" id="GO:0003677">
    <property type="term" value="F:DNA binding"/>
    <property type="evidence" value="ECO:0007669"/>
    <property type="project" value="UniProtKB-KW"/>
</dbReference>
<evidence type="ECO:0008006" key="7">
    <source>
        <dbReference type="Google" id="ProtNLM"/>
    </source>
</evidence>
<evidence type="ECO:0000256" key="1">
    <source>
        <dbReference type="ARBA" id="ARBA00008857"/>
    </source>
</evidence>
<feature type="domain" description="Core-binding (CB)" evidence="5">
    <location>
        <begin position="42"/>
        <end position="117"/>
    </location>
</feature>
<dbReference type="InterPro" id="IPR050090">
    <property type="entry name" value="Tyrosine_recombinase_XerCD"/>
</dbReference>
<dbReference type="Pfam" id="PF00589">
    <property type="entry name" value="Phage_integrase"/>
    <property type="match status" value="1"/>
</dbReference>
<evidence type="ECO:0000259" key="4">
    <source>
        <dbReference type="PROSITE" id="PS51898"/>
    </source>
</evidence>
<dbReference type="InterPro" id="IPR044068">
    <property type="entry name" value="CB"/>
</dbReference>
<name>X1M4P5_9ZZZZ</name>
<evidence type="ECO:0000256" key="2">
    <source>
        <dbReference type="ARBA" id="ARBA00023125"/>
    </source>
</evidence>
<feature type="non-terminal residue" evidence="6">
    <location>
        <position position="1"/>
    </location>
</feature>
<comment type="similarity">
    <text evidence="1">Belongs to the 'phage' integrase family.</text>
</comment>
<evidence type="ECO:0000313" key="6">
    <source>
        <dbReference type="EMBL" id="GAI09645.1"/>
    </source>
</evidence>
<dbReference type="Gene3D" id="1.10.150.130">
    <property type="match status" value="1"/>
</dbReference>
<keyword evidence="2" id="KW-0238">DNA-binding</keyword>
<evidence type="ECO:0000259" key="5">
    <source>
        <dbReference type="PROSITE" id="PS51900"/>
    </source>
</evidence>
<dbReference type="PROSITE" id="PS51900">
    <property type="entry name" value="CB"/>
    <property type="match status" value="1"/>
</dbReference>
<dbReference type="InterPro" id="IPR002104">
    <property type="entry name" value="Integrase_catalytic"/>
</dbReference>
<keyword evidence="3" id="KW-0233">DNA recombination</keyword>
<accession>X1M4P5</accession>
<dbReference type="GO" id="GO:0006310">
    <property type="term" value="P:DNA recombination"/>
    <property type="evidence" value="ECO:0007669"/>
    <property type="project" value="UniProtKB-KW"/>
</dbReference>
<feature type="domain" description="Tyr recombinase" evidence="4">
    <location>
        <begin position="138"/>
        <end position="305"/>
    </location>
</feature>
<dbReference type="InterPro" id="IPR057084">
    <property type="entry name" value="Int_N"/>
</dbReference>
<dbReference type="SUPFAM" id="SSF56349">
    <property type="entry name" value="DNA breaking-rejoining enzymes"/>
    <property type="match status" value="1"/>
</dbReference>
<protein>
    <recommendedName>
        <fullName evidence="7">Tyr recombinase domain-containing protein</fullName>
    </recommendedName>
</protein>
<reference evidence="6" key="1">
    <citation type="journal article" date="2014" name="Front. Microbiol.">
        <title>High frequency of phylogenetically diverse reductive dehalogenase-homologous genes in deep subseafloor sedimentary metagenomes.</title>
        <authorList>
            <person name="Kawai M."/>
            <person name="Futagami T."/>
            <person name="Toyoda A."/>
            <person name="Takaki Y."/>
            <person name="Nishi S."/>
            <person name="Hori S."/>
            <person name="Arai W."/>
            <person name="Tsubouchi T."/>
            <person name="Morono Y."/>
            <person name="Uchiyama I."/>
            <person name="Ito T."/>
            <person name="Fujiyama A."/>
            <person name="Inagaki F."/>
            <person name="Takami H."/>
        </authorList>
    </citation>
    <scope>NUCLEOTIDE SEQUENCE</scope>
    <source>
        <strain evidence="6">Expedition CK06-06</strain>
    </source>
</reference>
<sequence length="335" mass="38958">RKRESIGPSKELAQIVLKKRKVQMAEGKFLDVKKEKKIHFREMAGLYLESYSKPNKRSWGRDELSIKNLSAFFANKYLYEITPLDIENYKVERRRKVSPATVNRELACLKHIYTKAIEWGKIDNTPASKIKKFRESDQRVRYLEEEEIERLYEACSEHLKPIVAVALNSGMRKGEILNLKWPDVNLRTRVISILNSKNDEKREVPINKDLAQILLAVPKHPRSPYVFCKEDGTPYGSVKISFRAALRRAKIKNFRFHDLRHTFASHLVMRGVGLKTVQELLGHKTISMTLRYSHLSPDHKRAAVEKLSSRMDTYMDTKGEVEKLLKNLSLSKSHQ</sequence>
<evidence type="ECO:0000256" key="3">
    <source>
        <dbReference type="ARBA" id="ARBA00023172"/>
    </source>
</evidence>
<dbReference type="CDD" id="cd00796">
    <property type="entry name" value="INT_Rci_Hp1_C"/>
    <property type="match status" value="1"/>
</dbReference>
<organism evidence="6">
    <name type="scientific">marine sediment metagenome</name>
    <dbReference type="NCBI Taxonomy" id="412755"/>
    <lineage>
        <taxon>unclassified sequences</taxon>
        <taxon>metagenomes</taxon>
        <taxon>ecological metagenomes</taxon>
    </lineage>
</organism>
<proteinExistence type="inferred from homology"/>
<dbReference type="InterPro" id="IPR011010">
    <property type="entry name" value="DNA_brk_join_enz"/>
</dbReference>